<dbReference type="Proteomes" id="UP001151760">
    <property type="component" value="Unassembled WGS sequence"/>
</dbReference>
<feature type="region of interest" description="Disordered" evidence="1">
    <location>
        <begin position="614"/>
        <end position="636"/>
    </location>
</feature>
<feature type="compositionally biased region" description="Acidic residues" evidence="1">
    <location>
        <begin position="614"/>
        <end position="625"/>
    </location>
</feature>
<keyword evidence="3" id="KW-1185">Reference proteome</keyword>
<evidence type="ECO:0000256" key="1">
    <source>
        <dbReference type="SAM" id="MobiDB-lite"/>
    </source>
</evidence>
<reference evidence="2" key="1">
    <citation type="journal article" date="2022" name="Int. J. Mol. Sci.">
        <title>Draft Genome of Tanacetum Coccineum: Genomic Comparison of Closely Related Tanacetum-Family Plants.</title>
        <authorList>
            <person name="Yamashiro T."/>
            <person name="Shiraishi A."/>
            <person name="Nakayama K."/>
            <person name="Satake H."/>
        </authorList>
    </citation>
    <scope>NUCLEOTIDE SEQUENCE</scope>
</reference>
<gene>
    <name evidence="2" type="ORF">Tco_1110596</name>
</gene>
<protein>
    <submittedName>
        <fullName evidence="2">Uncharacterized protein</fullName>
    </submittedName>
</protein>
<organism evidence="2 3">
    <name type="scientific">Tanacetum coccineum</name>
    <dbReference type="NCBI Taxonomy" id="301880"/>
    <lineage>
        <taxon>Eukaryota</taxon>
        <taxon>Viridiplantae</taxon>
        <taxon>Streptophyta</taxon>
        <taxon>Embryophyta</taxon>
        <taxon>Tracheophyta</taxon>
        <taxon>Spermatophyta</taxon>
        <taxon>Magnoliopsida</taxon>
        <taxon>eudicotyledons</taxon>
        <taxon>Gunneridae</taxon>
        <taxon>Pentapetalae</taxon>
        <taxon>asterids</taxon>
        <taxon>campanulids</taxon>
        <taxon>Asterales</taxon>
        <taxon>Asteraceae</taxon>
        <taxon>Asteroideae</taxon>
        <taxon>Anthemideae</taxon>
        <taxon>Anthemidinae</taxon>
        <taxon>Tanacetum</taxon>
    </lineage>
</organism>
<feature type="region of interest" description="Disordered" evidence="1">
    <location>
        <begin position="56"/>
        <end position="75"/>
    </location>
</feature>
<evidence type="ECO:0000313" key="3">
    <source>
        <dbReference type="Proteomes" id="UP001151760"/>
    </source>
</evidence>
<dbReference type="PANTHER" id="PTHR33116:SF79">
    <property type="entry name" value="REVERSE TRANSCRIPTASE DOMAIN, ZINC FINGER, CCHC-TYPE-RELATED"/>
    <property type="match status" value="1"/>
</dbReference>
<comment type="caution">
    <text evidence="2">The sequence shown here is derived from an EMBL/GenBank/DDBJ whole genome shotgun (WGS) entry which is preliminary data.</text>
</comment>
<evidence type="ECO:0000313" key="2">
    <source>
        <dbReference type="EMBL" id="GJU00258.1"/>
    </source>
</evidence>
<reference evidence="2" key="2">
    <citation type="submission" date="2022-01" db="EMBL/GenBank/DDBJ databases">
        <authorList>
            <person name="Yamashiro T."/>
            <person name="Shiraishi A."/>
            <person name="Satake H."/>
            <person name="Nakayama K."/>
        </authorList>
    </citation>
    <scope>NUCLEOTIDE SEQUENCE</scope>
</reference>
<feature type="compositionally biased region" description="Acidic residues" evidence="1">
    <location>
        <begin position="65"/>
        <end position="75"/>
    </location>
</feature>
<name>A0ABQ5ILC5_9ASTR</name>
<accession>A0ABQ5ILC5</accession>
<proteinExistence type="predicted"/>
<dbReference type="PANTHER" id="PTHR33116">
    <property type="entry name" value="REVERSE TRANSCRIPTASE ZINC-BINDING DOMAIN-CONTAINING PROTEIN-RELATED-RELATED"/>
    <property type="match status" value="1"/>
</dbReference>
<sequence>MALSPKWRPKVTTIEESKDLSTLSLDELIGNLQVYEVVLEKDRGISKGNKDKYKSLDLKAKKDSSDDETSTSGSEDEEYAITVRDFIKLFRRKGRFFRQPHNEKKSFRKVKDDKKGKRKRKCFRCGDPNYFIGECPKPLQKEQTAFIGGSWSESEEEGELKKDEICLMAHESNKNEKLKQTQDILVKQASKLIKFENIAYCLNEMLNNQKSPKDKKGLGFTDCEASTSKTKHIKFTNSVTNTVSDGLDLPEPFEKDPATCQLVVVAKERKLSDHCPFVIVDKDVDFGTNPFRLFDASLYDSECEKVELVRDLDEAELDIWKEARNGWLEKDRRSNEMKKQKSRVKWVLQGDENLKFFHSESNNSIPVLVNGNFKTISSEDREELECFIQGDEVWDAIKQCGSIKAQCPDGFNFGDESKKMAWVRWNVVIKKTKVGGLNIGGLKLLTGCYSASGSSGFNLKKTEYGLKLLKVCMKFYGGLRAYNKGVRRSGSTWSSIVNVGRVIDRAGVNFCSSFRRKVCNDYGVVVDAFIPYKKSKAERKPSAPSHPSNANESNSPGSYVFILKSGKMNNVMSDHVLPSLILDDSSISDRYFSLSLMGKVMEAWDPFICNDSYESESSDDEEDAKDDGSHSRDKVTTYNDVKRDKVLSDDPFNLYDILNKRKDSGDDLKYLPSFTPSVINMEEVNKKVKGATSNEIFLLKELNDINSIDSLEAAQKSKVRWAIEGDENTKFFHGILNSKRFQLAIRGPLLMASGLLSLEQQANLERNVSNEEIKTVKEFFASGLFSGIPIDSSLTLSHLFFADDAIFVGKWDSLNIRTIVNVLKCFHLASGMKINFHKSKLMGIDTRPEVDAAATTMGCSIFTTPFVHLGVKVWSIEATSEFSVKYVRQLIDDSILPKEEVTTRNLLLFGATNSRKELLLMNCFLLVSNKSVVQKKDSWSWLLDDKGICTVKSLRENIVEATLNSTVRIQKTKWNTYIPR</sequence>
<feature type="compositionally biased region" description="Basic and acidic residues" evidence="1">
    <location>
        <begin position="626"/>
        <end position="636"/>
    </location>
</feature>
<dbReference type="EMBL" id="BQNB010020846">
    <property type="protein sequence ID" value="GJU00258.1"/>
    <property type="molecule type" value="Genomic_DNA"/>
</dbReference>